<dbReference type="InterPro" id="IPR047757">
    <property type="entry name" value="AfsA-like"/>
</dbReference>
<dbReference type="NCBIfam" id="NF041195">
    <property type="entry name" value="ScbA_BarX_GamBu"/>
    <property type="match status" value="1"/>
</dbReference>
<dbReference type="AlphaFoldDB" id="A0A4U5WAL6"/>
<evidence type="ECO:0000259" key="1">
    <source>
        <dbReference type="Pfam" id="PF03756"/>
    </source>
</evidence>
<proteinExistence type="predicted"/>
<feature type="domain" description="A-factor biosynthesis hotdog" evidence="1">
    <location>
        <begin position="246"/>
        <end position="340"/>
    </location>
</feature>
<dbReference type="Pfam" id="PF03756">
    <property type="entry name" value="AfsA"/>
    <property type="match status" value="2"/>
</dbReference>
<protein>
    <submittedName>
        <fullName evidence="2">Transcriptional regulator</fullName>
    </submittedName>
</protein>
<sequence>MAASRSRQEKERPLCYWPWRGPARGVGQRMSVRQPTAAHNRGVTHMNTSMTAVASRALRVEKGLVHKHDAGQVLLSGLTRLGQDEFLIGADWTDTAGLGDGAVLLTETIRQTFPLLSHAGYDVPFGHRLAWSEYRYALNLPSLRENGIGGRPDLHIRCYDVIRRRERVTGLSLHITVVRDGVQLATAHTRFTIQPPAIYDRLRGARGDAYRMLELARSRPLPPPVAGAGVGEEFRDVVLSPTDATDRWQLRIDTHHPMYFDHPSDHAPGILLLEAAKQAVRTLRHPRVGVAEAMETVFHRYVELDSPCWVDAQLLPDDQLGRARFLVTMHQEGRLCFTALVSVAKQEQEQEQERSRPTAG</sequence>
<evidence type="ECO:0000313" key="2">
    <source>
        <dbReference type="EMBL" id="TKS98736.1"/>
    </source>
</evidence>
<feature type="domain" description="A-factor biosynthesis hotdog" evidence="1">
    <location>
        <begin position="64"/>
        <end position="192"/>
    </location>
</feature>
<evidence type="ECO:0000313" key="3">
    <source>
        <dbReference type="Proteomes" id="UP000305929"/>
    </source>
</evidence>
<organism evidence="2 3">
    <name type="scientific">Streptomyces lasalocidi</name>
    <name type="common">Streptomyces lasaliensis</name>
    <dbReference type="NCBI Taxonomy" id="324833"/>
    <lineage>
        <taxon>Bacteria</taxon>
        <taxon>Bacillati</taxon>
        <taxon>Actinomycetota</taxon>
        <taxon>Actinomycetes</taxon>
        <taxon>Kitasatosporales</taxon>
        <taxon>Streptomycetaceae</taxon>
        <taxon>Streptomyces</taxon>
    </lineage>
</organism>
<accession>A0A4U5WAL6</accession>
<dbReference type="EMBL" id="SZNQ01000001">
    <property type="protein sequence ID" value="TKS98736.1"/>
    <property type="molecule type" value="Genomic_DNA"/>
</dbReference>
<gene>
    <name evidence="2" type="ORF">E4U91_00315</name>
</gene>
<dbReference type="Proteomes" id="UP000305929">
    <property type="component" value="Unassembled WGS sequence"/>
</dbReference>
<dbReference type="InterPro" id="IPR005509">
    <property type="entry name" value="AfsA_hotdog_dom"/>
</dbReference>
<name>A0A4U5WAL6_STRLS</name>
<comment type="caution">
    <text evidence="2">The sequence shown here is derived from an EMBL/GenBank/DDBJ whole genome shotgun (WGS) entry which is preliminary data.</text>
</comment>
<reference evidence="2 3" key="1">
    <citation type="submission" date="2019-04" db="EMBL/GenBank/DDBJ databases">
        <title>Streptomyces lasaliensis sp. nov., an Actinomycete isolated from soil which produces the polyether antibiotic lasalocid.</title>
        <authorList>
            <person name="Erwin G."/>
            <person name="Haber C."/>
        </authorList>
    </citation>
    <scope>NUCLEOTIDE SEQUENCE [LARGE SCALE GENOMIC DNA]</scope>
    <source>
        <strain evidence="2 3">X-537</strain>
    </source>
</reference>
<dbReference type="OrthoDB" id="7838374at2"/>
<keyword evidence="3" id="KW-1185">Reference proteome</keyword>
<dbReference type="GO" id="GO:0016740">
    <property type="term" value="F:transferase activity"/>
    <property type="evidence" value="ECO:0007669"/>
    <property type="project" value="InterPro"/>
</dbReference>